<proteinExistence type="predicted"/>
<comment type="caution">
    <text evidence="1">The sequence shown here is derived from an EMBL/GenBank/DDBJ whole genome shotgun (WGS) entry which is preliminary data.</text>
</comment>
<evidence type="ECO:0000313" key="1">
    <source>
        <dbReference type="EMBL" id="KAH9295213.1"/>
    </source>
</evidence>
<name>A0AA38C9Z0_TAXCH</name>
<feature type="non-terminal residue" evidence="1">
    <location>
        <position position="83"/>
    </location>
</feature>
<dbReference type="Proteomes" id="UP000824469">
    <property type="component" value="Unassembled WGS sequence"/>
</dbReference>
<organism evidence="1 2">
    <name type="scientific">Taxus chinensis</name>
    <name type="common">Chinese yew</name>
    <name type="synonym">Taxus wallichiana var. chinensis</name>
    <dbReference type="NCBI Taxonomy" id="29808"/>
    <lineage>
        <taxon>Eukaryota</taxon>
        <taxon>Viridiplantae</taxon>
        <taxon>Streptophyta</taxon>
        <taxon>Embryophyta</taxon>
        <taxon>Tracheophyta</taxon>
        <taxon>Spermatophyta</taxon>
        <taxon>Pinopsida</taxon>
        <taxon>Pinidae</taxon>
        <taxon>Conifers II</taxon>
        <taxon>Cupressales</taxon>
        <taxon>Taxaceae</taxon>
        <taxon>Taxus</taxon>
    </lineage>
</organism>
<accession>A0AA38C9Z0</accession>
<protein>
    <submittedName>
        <fullName evidence="1">Uncharacterized protein</fullName>
    </submittedName>
</protein>
<gene>
    <name evidence="1" type="ORF">KI387_038801</name>
</gene>
<reference evidence="1 2" key="1">
    <citation type="journal article" date="2021" name="Nat. Plants">
        <title>The Taxus genome provides insights into paclitaxel biosynthesis.</title>
        <authorList>
            <person name="Xiong X."/>
            <person name="Gou J."/>
            <person name="Liao Q."/>
            <person name="Li Y."/>
            <person name="Zhou Q."/>
            <person name="Bi G."/>
            <person name="Li C."/>
            <person name="Du R."/>
            <person name="Wang X."/>
            <person name="Sun T."/>
            <person name="Guo L."/>
            <person name="Liang H."/>
            <person name="Lu P."/>
            <person name="Wu Y."/>
            <person name="Zhang Z."/>
            <person name="Ro D.K."/>
            <person name="Shang Y."/>
            <person name="Huang S."/>
            <person name="Yan J."/>
        </authorList>
    </citation>
    <scope>NUCLEOTIDE SEQUENCE [LARGE SCALE GENOMIC DNA]</scope>
    <source>
        <strain evidence="1">Ta-2019</strain>
    </source>
</reference>
<dbReference type="EMBL" id="JAHRHJ020000011">
    <property type="protein sequence ID" value="KAH9295213.1"/>
    <property type="molecule type" value="Genomic_DNA"/>
</dbReference>
<keyword evidence="2" id="KW-1185">Reference proteome</keyword>
<dbReference type="AlphaFoldDB" id="A0AA38C9Z0"/>
<sequence length="83" mass="9275">MAESKKNRLSLCFTRFGTAGKKVHVGRESADLLKDSPFRAVRRYFSGTTGTKVRKGRVRHEKVKKLQAGTRKPELADVGECVP</sequence>
<evidence type="ECO:0000313" key="2">
    <source>
        <dbReference type="Proteomes" id="UP000824469"/>
    </source>
</evidence>